<evidence type="ECO:0000313" key="3">
    <source>
        <dbReference type="EMBL" id="VDI37478.1"/>
    </source>
</evidence>
<feature type="region of interest" description="Disordered" evidence="1">
    <location>
        <begin position="37"/>
        <end position="62"/>
    </location>
</feature>
<feature type="transmembrane region" description="Helical" evidence="2">
    <location>
        <begin position="82"/>
        <end position="108"/>
    </location>
</feature>
<gene>
    <name evidence="3" type="ORF">MGAL_10B051192</name>
</gene>
<keyword evidence="2" id="KW-0812">Transmembrane</keyword>
<dbReference type="AlphaFoldDB" id="A0A8B6EQ03"/>
<dbReference type="Gene3D" id="1.20.140.150">
    <property type="match status" value="1"/>
</dbReference>
<keyword evidence="4" id="KW-1185">Reference proteome</keyword>
<reference evidence="3" key="1">
    <citation type="submission" date="2018-11" db="EMBL/GenBank/DDBJ databases">
        <authorList>
            <person name="Alioto T."/>
            <person name="Alioto T."/>
        </authorList>
    </citation>
    <scope>NUCLEOTIDE SEQUENCE</scope>
</reference>
<feature type="transmembrane region" description="Helical" evidence="2">
    <location>
        <begin position="221"/>
        <end position="247"/>
    </location>
</feature>
<proteinExistence type="predicted"/>
<accession>A0A8B6EQ03</accession>
<name>A0A8B6EQ03_MYTGA</name>
<feature type="transmembrane region" description="Helical" evidence="2">
    <location>
        <begin position="143"/>
        <end position="170"/>
    </location>
</feature>
<keyword evidence="2" id="KW-1133">Transmembrane helix</keyword>
<evidence type="ECO:0000313" key="4">
    <source>
        <dbReference type="Proteomes" id="UP000596742"/>
    </source>
</evidence>
<comment type="caution">
    <text evidence="3">The sequence shown here is derived from an EMBL/GenBank/DDBJ whole genome shotgun (WGS) entry which is preliminary data.</text>
</comment>
<protein>
    <submittedName>
        <fullName evidence="3">Uncharacterized protein</fullName>
    </submittedName>
</protein>
<evidence type="ECO:0000256" key="1">
    <source>
        <dbReference type="SAM" id="MobiDB-lite"/>
    </source>
</evidence>
<dbReference type="Proteomes" id="UP000596742">
    <property type="component" value="Unassembled WGS sequence"/>
</dbReference>
<dbReference type="OrthoDB" id="6105681at2759"/>
<evidence type="ECO:0000256" key="2">
    <source>
        <dbReference type="SAM" id="Phobius"/>
    </source>
</evidence>
<keyword evidence="2" id="KW-0472">Membrane</keyword>
<dbReference type="EMBL" id="UYJE01005448">
    <property type="protein sequence ID" value="VDI37478.1"/>
    <property type="molecule type" value="Genomic_DNA"/>
</dbReference>
<organism evidence="3 4">
    <name type="scientific">Mytilus galloprovincialis</name>
    <name type="common">Mediterranean mussel</name>
    <dbReference type="NCBI Taxonomy" id="29158"/>
    <lineage>
        <taxon>Eukaryota</taxon>
        <taxon>Metazoa</taxon>
        <taxon>Spiralia</taxon>
        <taxon>Lophotrochozoa</taxon>
        <taxon>Mollusca</taxon>
        <taxon>Bivalvia</taxon>
        <taxon>Autobranchia</taxon>
        <taxon>Pteriomorphia</taxon>
        <taxon>Mytilida</taxon>
        <taxon>Mytiloidea</taxon>
        <taxon>Mytilidae</taxon>
        <taxon>Mytilinae</taxon>
        <taxon>Mytilus</taxon>
    </lineage>
</organism>
<sequence length="248" mass="27826">MSKNRIGQNSMETIWQKSRWREAVDKLKNSSFTNFSLKNGYPTQPPSYREYDSPSLPHQREDDSQLLNTNKRMKDVSCCLKATNYIIGIFLLISLILSTVGTTTSYWLDTGTLNVGLFKVCTKSSTCDPVSSFTESAFATTPITWRIVTGLDISGCCMLLLCLIFYCIFVHCTVLDYRKVSCGVLLCIFVMLSAGAILSGMAVMVLYYFDIDKTYSLDWSFYVAASGGGLAFITFCIMIVYIFVLAFE</sequence>
<feature type="transmembrane region" description="Helical" evidence="2">
    <location>
        <begin position="182"/>
        <end position="209"/>
    </location>
</feature>